<dbReference type="EMBL" id="JNVN01000805">
    <property type="protein sequence ID" value="KHJ34589.1"/>
    <property type="molecule type" value="Genomic_DNA"/>
</dbReference>
<dbReference type="AlphaFoldDB" id="A0A0B1PD43"/>
<proteinExistence type="predicted"/>
<accession>A0A0B1PD43</accession>
<comment type="caution">
    <text evidence="2">The sequence shown here is derived from an EMBL/GenBank/DDBJ whole genome shotgun (WGS) entry which is preliminary data.</text>
</comment>
<sequence>MATLPIQNQITTLMASQGLPILHSSFLNSILTRSSSIRQQPISVIVATVKHRLLCSDINIQNNNNNNNDISNNNNNNINMNNNNILSSTSSYLPTTIINNKQIETSFLNYDIFVQVLDIEDIGQSKWDQLEFLEAEKRGEKMKGREIIRTVVPVSSFDEEENEYSQDHNISDSTMVVKSHKFLSQNNSSEKQGKGPFKLILQDWKGTKTWAIELKRVDKIGAPPVMNIGCKLWLRKGCKVARGILLMEPTTVSVLGGKIDILDTAWKTEREKWLKEVLNGES</sequence>
<evidence type="ECO:0000313" key="3">
    <source>
        <dbReference type="Proteomes" id="UP000030854"/>
    </source>
</evidence>
<dbReference type="InterPro" id="IPR042470">
    <property type="entry name" value="RMI1_N_C_sf"/>
</dbReference>
<reference evidence="2 3" key="1">
    <citation type="journal article" date="2014" name="BMC Genomics">
        <title>Adaptive genomic structural variation in the grape powdery mildew pathogen, Erysiphe necator.</title>
        <authorList>
            <person name="Jones L."/>
            <person name="Riaz S."/>
            <person name="Morales-Cruz A."/>
            <person name="Amrine K.C."/>
            <person name="McGuire B."/>
            <person name="Gubler W.D."/>
            <person name="Walker M.A."/>
            <person name="Cantu D."/>
        </authorList>
    </citation>
    <scope>NUCLEOTIDE SEQUENCE [LARGE SCALE GENOMIC DNA]</scope>
    <source>
        <strain evidence="3">c</strain>
    </source>
</reference>
<feature type="domain" description="RecQ mediated genome instability protein 1 OB-fold" evidence="1">
    <location>
        <begin position="93"/>
        <end position="270"/>
    </location>
</feature>
<keyword evidence="3" id="KW-1185">Reference proteome</keyword>
<evidence type="ECO:0000313" key="2">
    <source>
        <dbReference type="EMBL" id="KHJ34589.1"/>
    </source>
</evidence>
<dbReference type="InterPro" id="IPR013894">
    <property type="entry name" value="RMI1_OB"/>
</dbReference>
<evidence type="ECO:0000259" key="1">
    <source>
        <dbReference type="Pfam" id="PF08585"/>
    </source>
</evidence>
<dbReference type="HOGENOM" id="CLU_093893_0_0_1"/>
<protein>
    <submittedName>
        <fullName evidence="2">Putative mediated genome instability protein rmi1</fullName>
    </submittedName>
</protein>
<organism evidence="2 3">
    <name type="scientific">Uncinula necator</name>
    <name type="common">Grape powdery mildew</name>
    <dbReference type="NCBI Taxonomy" id="52586"/>
    <lineage>
        <taxon>Eukaryota</taxon>
        <taxon>Fungi</taxon>
        <taxon>Dikarya</taxon>
        <taxon>Ascomycota</taxon>
        <taxon>Pezizomycotina</taxon>
        <taxon>Leotiomycetes</taxon>
        <taxon>Erysiphales</taxon>
        <taxon>Erysiphaceae</taxon>
        <taxon>Erysiphe</taxon>
    </lineage>
</organism>
<dbReference type="OMA" id="MTSPDQI"/>
<dbReference type="Pfam" id="PF08585">
    <property type="entry name" value="RMI1_N_C"/>
    <property type="match status" value="1"/>
</dbReference>
<dbReference type="Gene3D" id="2.40.50.770">
    <property type="entry name" value="RecQ-mediated genome instability protein Rmi1, C-terminal domain"/>
    <property type="match status" value="1"/>
</dbReference>
<gene>
    <name evidence="2" type="ORF">EV44_g1945</name>
</gene>
<dbReference type="STRING" id="52586.A0A0B1PD43"/>
<dbReference type="Proteomes" id="UP000030854">
    <property type="component" value="Unassembled WGS sequence"/>
</dbReference>
<name>A0A0B1PD43_UNCNE</name>